<evidence type="ECO:0000256" key="3">
    <source>
        <dbReference type="ARBA" id="ARBA00022692"/>
    </source>
</evidence>
<feature type="transmembrane region" description="Helical" evidence="7">
    <location>
        <begin position="314"/>
        <end position="334"/>
    </location>
</feature>
<name>A0A229UI60_9BACL</name>
<dbReference type="InterPro" id="IPR050833">
    <property type="entry name" value="Poly_Biosynth_Transport"/>
</dbReference>
<protein>
    <submittedName>
        <fullName evidence="8">Polysaccharide biosynthesis protein</fullName>
    </submittedName>
</protein>
<feature type="transmembrane region" description="Helical" evidence="7">
    <location>
        <begin position="60"/>
        <end position="79"/>
    </location>
</feature>
<evidence type="ECO:0000256" key="4">
    <source>
        <dbReference type="ARBA" id="ARBA00022989"/>
    </source>
</evidence>
<accession>A0A229UI60</accession>
<keyword evidence="4 7" id="KW-1133">Transmembrane helix</keyword>
<evidence type="ECO:0000256" key="6">
    <source>
        <dbReference type="SAM" id="MobiDB-lite"/>
    </source>
</evidence>
<sequence length="566" mass="58823">MDEKPQVHNRQKQGAGLSLLRGAAVLGAAAVVSKLIGTMQKIPLQNLAGDGVFGIYNAVYPLYILILFLATAGFPLVVSKFVSEQVAMGRAGEARRVLRVATAILAVSGLIFFLLLYFGADRIAFWMGAGQTSPAIRSVSFALLLVPVMSALRGYYQGHQNMLPTAVSQVVEQTVRVATMFSLLLLFMQWGYGPEWIAAGATFGSVTGAVAGLGVMLYYWQKDRRAQRDGGLKGEDVGNGVHSTAARPAGGRESSWSLARRLLAYALPLCLGSVALPILTLVDSFTIPRLLTDHGLGEAEALYQFGLYNHGWPLVQLVAMIASSMSAALVPGIADALQKGDAAGVRRVAAFSLRITWLIGLAASVGMAVLAEPMNVMFYKSNDGSWAMAVLAFTALFSTLNIVASSVLQGLGAVTAPALYLLAAAAAKIAANAALVPRWGIDGAAAAAVAAYALAGGLALAHALRAAGIRPAPGRAVIKPMLGIGLMILGLLAVTRGLPPLLAALGAALPPRGLAVAVTLAGVAAGAAVYALALLRAGVVTAAELERVPKLGRRALPLLRKLRLLP</sequence>
<feature type="transmembrane region" description="Helical" evidence="7">
    <location>
        <begin position="262"/>
        <end position="282"/>
    </location>
</feature>
<dbReference type="RefSeq" id="WP_094018549.1">
    <property type="nucleotide sequence ID" value="NZ_NMQW01000061.1"/>
</dbReference>
<feature type="transmembrane region" description="Helical" evidence="7">
    <location>
        <begin position="196"/>
        <end position="220"/>
    </location>
</feature>
<dbReference type="OrthoDB" id="9775950at2"/>
<comment type="caution">
    <text evidence="8">The sequence shown here is derived from an EMBL/GenBank/DDBJ whole genome shotgun (WGS) entry which is preliminary data.</text>
</comment>
<dbReference type="Proteomes" id="UP000215509">
    <property type="component" value="Unassembled WGS sequence"/>
</dbReference>
<evidence type="ECO:0000256" key="2">
    <source>
        <dbReference type="ARBA" id="ARBA00022475"/>
    </source>
</evidence>
<evidence type="ECO:0000313" key="9">
    <source>
        <dbReference type="Proteomes" id="UP000215509"/>
    </source>
</evidence>
<dbReference type="GO" id="GO:0005886">
    <property type="term" value="C:plasma membrane"/>
    <property type="evidence" value="ECO:0007669"/>
    <property type="project" value="UniProtKB-SubCell"/>
</dbReference>
<feature type="transmembrane region" description="Helical" evidence="7">
    <location>
        <begin position="100"/>
        <end position="120"/>
    </location>
</feature>
<keyword evidence="3 7" id="KW-0812">Transmembrane</keyword>
<feature type="transmembrane region" description="Helical" evidence="7">
    <location>
        <begin position="386"/>
        <end position="404"/>
    </location>
</feature>
<feature type="transmembrane region" description="Helical" evidence="7">
    <location>
        <begin position="20"/>
        <end position="40"/>
    </location>
</feature>
<dbReference type="CDD" id="cd13124">
    <property type="entry name" value="MATE_SpoVB_like"/>
    <property type="match status" value="1"/>
</dbReference>
<dbReference type="AlphaFoldDB" id="A0A229UI60"/>
<dbReference type="PANTHER" id="PTHR30250">
    <property type="entry name" value="PST FAMILY PREDICTED COLANIC ACID TRANSPORTER"/>
    <property type="match status" value="1"/>
</dbReference>
<dbReference type="InterPro" id="IPR024923">
    <property type="entry name" value="PG_synth_SpoVB"/>
</dbReference>
<feature type="transmembrane region" description="Helical" evidence="7">
    <location>
        <begin position="514"/>
        <end position="535"/>
    </location>
</feature>
<feature type="transmembrane region" description="Helical" evidence="7">
    <location>
        <begin position="173"/>
        <end position="190"/>
    </location>
</feature>
<feature type="transmembrane region" description="Helical" evidence="7">
    <location>
        <begin position="443"/>
        <end position="464"/>
    </location>
</feature>
<feature type="region of interest" description="Disordered" evidence="6">
    <location>
        <begin position="230"/>
        <end position="251"/>
    </location>
</feature>
<feature type="transmembrane region" description="Helical" evidence="7">
    <location>
        <begin position="135"/>
        <end position="152"/>
    </location>
</feature>
<keyword evidence="5 7" id="KW-0472">Membrane</keyword>
<dbReference type="EMBL" id="NMQW01000061">
    <property type="protein sequence ID" value="OXM82599.1"/>
    <property type="molecule type" value="Genomic_DNA"/>
</dbReference>
<feature type="transmembrane region" description="Helical" evidence="7">
    <location>
        <begin position="476"/>
        <end position="494"/>
    </location>
</feature>
<organism evidence="8 9">
    <name type="scientific">Paenibacillus rigui</name>
    <dbReference type="NCBI Taxonomy" id="554312"/>
    <lineage>
        <taxon>Bacteria</taxon>
        <taxon>Bacillati</taxon>
        <taxon>Bacillota</taxon>
        <taxon>Bacilli</taxon>
        <taxon>Bacillales</taxon>
        <taxon>Paenibacillaceae</taxon>
        <taxon>Paenibacillus</taxon>
    </lineage>
</organism>
<proteinExistence type="predicted"/>
<keyword evidence="2" id="KW-1003">Cell membrane</keyword>
<comment type="subcellular location">
    <subcellularLocation>
        <location evidence="1">Cell membrane</location>
        <topology evidence="1">Multi-pass membrane protein</topology>
    </subcellularLocation>
</comment>
<evidence type="ECO:0000256" key="1">
    <source>
        <dbReference type="ARBA" id="ARBA00004651"/>
    </source>
</evidence>
<keyword evidence="9" id="KW-1185">Reference proteome</keyword>
<feature type="transmembrane region" description="Helical" evidence="7">
    <location>
        <begin position="411"/>
        <end position="431"/>
    </location>
</feature>
<dbReference type="Pfam" id="PF01943">
    <property type="entry name" value="Polysacc_synt"/>
    <property type="match status" value="1"/>
</dbReference>
<evidence type="ECO:0000256" key="7">
    <source>
        <dbReference type="SAM" id="Phobius"/>
    </source>
</evidence>
<dbReference type="PANTHER" id="PTHR30250:SF29">
    <property type="entry name" value="POLYSACCHARIDE BIOSYNTHESIS PROTEIN C-TERMINAL DOMAIN-CONTAINING PROTEIN"/>
    <property type="match status" value="1"/>
</dbReference>
<evidence type="ECO:0000313" key="8">
    <source>
        <dbReference type="EMBL" id="OXM82599.1"/>
    </source>
</evidence>
<feature type="transmembrane region" description="Helical" evidence="7">
    <location>
        <begin position="355"/>
        <end position="374"/>
    </location>
</feature>
<evidence type="ECO:0000256" key="5">
    <source>
        <dbReference type="ARBA" id="ARBA00023136"/>
    </source>
</evidence>
<reference evidence="8 9" key="1">
    <citation type="submission" date="2017-07" db="EMBL/GenBank/DDBJ databases">
        <title>Genome sequencing and assembly of Paenibacillus rigui.</title>
        <authorList>
            <person name="Mayilraj S."/>
        </authorList>
    </citation>
    <scope>NUCLEOTIDE SEQUENCE [LARGE SCALE GENOMIC DNA]</scope>
    <source>
        <strain evidence="8 9">JCM 16352</strain>
    </source>
</reference>
<dbReference type="PIRSF" id="PIRSF038958">
    <property type="entry name" value="PG_synth_SpoVB"/>
    <property type="match status" value="1"/>
</dbReference>
<dbReference type="InterPro" id="IPR002797">
    <property type="entry name" value="Polysacc_synth"/>
</dbReference>
<gene>
    <name evidence="8" type="ORF">CF651_30025</name>
</gene>